<evidence type="ECO:0000313" key="3">
    <source>
        <dbReference type="Proteomes" id="UP000638648"/>
    </source>
</evidence>
<name>A0A927REG3_9ACTN</name>
<dbReference type="GO" id="GO:0005506">
    <property type="term" value="F:iron ion binding"/>
    <property type="evidence" value="ECO:0007669"/>
    <property type="project" value="UniProtKB-ARBA"/>
</dbReference>
<dbReference type="AlphaFoldDB" id="A0A927REG3"/>
<dbReference type="GO" id="GO:0016706">
    <property type="term" value="F:2-oxoglutarate-dependent dioxygenase activity"/>
    <property type="evidence" value="ECO:0007669"/>
    <property type="project" value="UniProtKB-ARBA"/>
</dbReference>
<gene>
    <name evidence="2" type="ORF">HEB94_006013</name>
</gene>
<comment type="caution">
    <text evidence="2">The sequence shown here is derived from an EMBL/GenBank/DDBJ whole genome shotgun (WGS) entry which is preliminary data.</text>
</comment>
<sequence>MASLTAAEQRQFEEEGYVVVDDVFDPEREFDPVTAEYDGVLDRLAAELHESGAISSTYSDLAFSDRLARIYAETGQVYPKYFDLSLPQSGVTHQTPFWTGPAVFNLLRSQGVLDRVESLIGPEIYANPVQHIRLMPPERLVPTDPSTGQALLAATPWHQDNGVVTEEADDTRMITVWFPLIDTSEEMGCLVVQPGSHRRGLLTHCGGGRLHVPDQLLGDVSAKPLPMRRGSALFMHRLTVHSSLPNLSGQVRRSFDFRYQPTGEPTGRPAFPGFVARSRTRPDTELHDPEVWTALWLEARRALADGDQPRFNRWDANAAMCA</sequence>
<protein>
    <submittedName>
        <fullName evidence="2">Ectoine hydroxylase-related dioxygenase (Phytanoyl-CoA dioxygenase family)</fullName>
    </submittedName>
</protein>
<dbReference type="SUPFAM" id="SSF51197">
    <property type="entry name" value="Clavaminate synthase-like"/>
    <property type="match status" value="1"/>
</dbReference>
<dbReference type="Pfam" id="PF05721">
    <property type="entry name" value="PhyH"/>
    <property type="match status" value="1"/>
</dbReference>
<keyword evidence="2" id="KW-0223">Dioxygenase</keyword>
<organism evidence="2 3">
    <name type="scientific">Actinopolymorpha pittospori</name>
    <dbReference type="NCBI Taxonomy" id="648752"/>
    <lineage>
        <taxon>Bacteria</taxon>
        <taxon>Bacillati</taxon>
        <taxon>Actinomycetota</taxon>
        <taxon>Actinomycetes</taxon>
        <taxon>Propionibacteriales</taxon>
        <taxon>Actinopolymorphaceae</taxon>
        <taxon>Actinopolymorpha</taxon>
    </lineage>
</organism>
<evidence type="ECO:0000256" key="1">
    <source>
        <dbReference type="SAM" id="MobiDB-lite"/>
    </source>
</evidence>
<dbReference type="PANTHER" id="PTHR20883:SF14">
    <property type="entry name" value="PHYTANOYL-COA DIOXYGENASE"/>
    <property type="match status" value="1"/>
</dbReference>
<accession>A0A927REG3</accession>
<proteinExistence type="predicted"/>
<evidence type="ECO:0000313" key="2">
    <source>
        <dbReference type="EMBL" id="MBE1609165.1"/>
    </source>
</evidence>
<keyword evidence="2" id="KW-0560">Oxidoreductase</keyword>
<dbReference type="EMBL" id="JADBEM010000001">
    <property type="protein sequence ID" value="MBE1609165.1"/>
    <property type="molecule type" value="Genomic_DNA"/>
</dbReference>
<dbReference type="Proteomes" id="UP000638648">
    <property type="component" value="Unassembled WGS sequence"/>
</dbReference>
<dbReference type="RefSeq" id="WP_192752787.1">
    <property type="nucleotide sequence ID" value="NZ_BAABJL010000142.1"/>
</dbReference>
<dbReference type="Gene3D" id="2.60.120.620">
    <property type="entry name" value="q2cbj1_9rhob like domain"/>
    <property type="match status" value="1"/>
</dbReference>
<dbReference type="InterPro" id="IPR008775">
    <property type="entry name" value="Phytyl_CoA_dOase-like"/>
</dbReference>
<reference evidence="2" key="1">
    <citation type="submission" date="2020-10" db="EMBL/GenBank/DDBJ databases">
        <title>Sequencing the genomes of 1000 actinobacteria strains.</title>
        <authorList>
            <person name="Klenk H.-P."/>
        </authorList>
    </citation>
    <scope>NUCLEOTIDE SEQUENCE</scope>
    <source>
        <strain evidence="2">DSM 45354</strain>
    </source>
</reference>
<feature type="region of interest" description="Disordered" evidence="1">
    <location>
        <begin position="262"/>
        <end position="282"/>
    </location>
</feature>
<dbReference type="PANTHER" id="PTHR20883">
    <property type="entry name" value="PHYTANOYL-COA DIOXYGENASE DOMAIN CONTAINING 1"/>
    <property type="match status" value="1"/>
</dbReference>
<keyword evidence="3" id="KW-1185">Reference proteome</keyword>